<proteinExistence type="inferred from homology"/>
<dbReference type="AlphaFoldDB" id="A0A4Z2DZC2"/>
<keyword evidence="2" id="KW-0560">Oxidoreductase</keyword>
<dbReference type="InterPro" id="IPR036291">
    <property type="entry name" value="NAD(P)-bd_dom_sf"/>
</dbReference>
<dbReference type="SUPFAM" id="SSF51735">
    <property type="entry name" value="NAD(P)-binding Rossmann-fold domains"/>
    <property type="match status" value="1"/>
</dbReference>
<dbReference type="GO" id="GO:0016491">
    <property type="term" value="F:oxidoreductase activity"/>
    <property type="evidence" value="ECO:0007669"/>
    <property type="project" value="UniProtKB-KW"/>
</dbReference>
<dbReference type="InterPro" id="IPR002347">
    <property type="entry name" value="SDR_fam"/>
</dbReference>
<feature type="chain" id="PRO_5021412408" evidence="3">
    <location>
        <begin position="18"/>
        <end position="168"/>
    </location>
</feature>
<gene>
    <name evidence="4" type="primary">BDH1</name>
    <name evidence="4" type="ORF">EYF80_068080</name>
</gene>
<evidence type="ECO:0000256" key="2">
    <source>
        <dbReference type="ARBA" id="ARBA00023002"/>
    </source>
</evidence>
<comment type="caution">
    <text evidence="4">The sequence shown here is derived from an EMBL/GenBank/DDBJ whole genome shotgun (WGS) entry which is preliminary data.</text>
</comment>
<comment type="similarity">
    <text evidence="1">Belongs to the short-chain dehydrogenases/reductases (SDR) family.</text>
</comment>
<keyword evidence="5" id="KW-1185">Reference proteome</keyword>
<dbReference type="PANTHER" id="PTHR43313">
    <property type="entry name" value="SHORT-CHAIN DEHYDROGENASE/REDUCTASE FAMILY 9C"/>
    <property type="match status" value="1"/>
</dbReference>
<feature type="signal peptide" evidence="3">
    <location>
        <begin position="1"/>
        <end position="17"/>
    </location>
</feature>
<name>A0A4Z2DZC2_9TELE</name>
<evidence type="ECO:0000313" key="4">
    <source>
        <dbReference type="EMBL" id="TNN21808.1"/>
    </source>
</evidence>
<dbReference type="EMBL" id="SRLO01025769">
    <property type="protein sequence ID" value="TNN21808.1"/>
    <property type="molecule type" value="Genomic_DNA"/>
</dbReference>
<accession>A0A4Z2DZC2</accession>
<evidence type="ECO:0000256" key="3">
    <source>
        <dbReference type="SAM" id="SignalP"/>
    </source>
</evidence>
<sequence>MVFVSSIFAFFTCINMAAYSVSKRGLEAFADCLRVEMASFGVKVSVVQPGNFGRSTSILKEKSTAAVWEKLGAERRALFSRRYVDLANRYYAASCRAGSKDGAVVVDAMLHAVTAARPRYRYLLASAADTFFFTLLQFLPTALTDAVMTCSSMYATRAATLYAAQAAQ</sequence>
<dbReference type="Pfam" id="PF00106">
    <property type="entry name" value="adh_short"/>
    <property type="match status" value="1"/>
</dbReference>
<dbReference type="OrthoDB" id="2102561at2759"/>
<evidence type="ECO:0000313" key="5">
    <source>
        <dbReference type="Proteomes" id="UP000314294"/>
    </source>
</evidence>
<reference evidence="4 5" key="1">
    <citation type="submission" date="2019-03" db="EMBL/GenBank/DDBJ databases">
        <title>First draft genome of Liparis tanakae, snailfish: a comprehensive survey of snailfish specific genes.</title>
        <authorList>
            <person name="Kim W."/>
            <person name="Song I."/>
            <person name="Jeong J.-H."/>
            <person name="Kim D."/>
            <person name="Kim S."/>
            <person name="Ryu S."/>
            <person name="Song J.Y."/>
            <person name="Lee S.K."/>
        </authorList>
    </citation>
    <scope>NUCLEOTIDE SEQUENCE [LARGE SCALE GENOMIC DNA]</scope>
    <source>
        <tissue evidence="4">Muscle</tissue>
    </source>
</reference>
<dbReference type="PANTHER" id="PTHR43313:SF43">
    <property type="entry name" value="D-BETA-HYDROXYBUTYRATE DEHYDROGENASE, MITOCHONDRIAL"/>
    <property type="match status" value="1"/>
</dbReference>
<dbReference type="GO" id="GO:0008202">
    <property type="term" value="P:steroid metabolic process"/>
    <property type="evidence" value="ECO:0007669"/>
    <property type="project" value="TreeGrafter"/>
</dbReference>
<evidence type="ECO:0000256" key="1">
    <source>
        <dbReference type="ARBA" id="ARBA00006484"/>
    </source>
</evidence>
<dbReference type="PROSITE" id="PS00061">
    <property type="entry name" value="ADH_SHORT"/>
    <property type="match status" value="1"/>
</dbReference>
<organism evidence="4 5">
    <name type="scientific">Liparis tanakae</name>
    <name type="common">Tanaka's snailfish</name>
    <dbReference type="NCBI Taxonomy" id="230148"/>
    <lineage>
        <taxon>Eukaryota</taxon>
        <taxon>Metazoa</taxon>
        <taxon>Chordata</taxon>
        <taxon>Craniata</taxon>
        <taxon>Vertebrata</taxon>
        <taxon>Euteleostomi</taxon>
        <taxon>Actinopterygii</taxon>
        <taxon>Neopterygii</taxon>
        <taxon>Teleostei</taxon>
        <taxon>Neoteleostei</taxon>
        <taxon>Acanthomorphata</taxon>
        <taxon>Eupercaria</taxon>
        <taxon>Perciformes</taxon>
        <taxon>Cottioidei</taxon>
        <taxon>Cottales</taxon>
        <taxon>Liparidae</taxon>
        <taxon>Liparis</taxon>
    </lineage>
</organism>
<dbReference type="Proteomes" id="UP000314294">
    <property type="component" value="Unassembled WGS sequence"/>
</dbReference>
<protein>
    <submittedName>
        <fullName evidence="4">D-beta-hydroxybutyrate dehydrogenase, mitochondrial</fullName>
    </submittedName>
</protein>
<keyword evidence="3" id="KW-0732">Signal</keyword>
<dbReference type="Gene3D" id="3.40.50.720">
    <property type="entry name" value="NAD(P)-binding Rossmann-like Domain"/>
    <property type="match status" value="1"/>
</dbReference>
<dbReference type="InterPro" id="IPR020904">
    <property type="entry name" value="Sc_DH/Rdtase_CS"/>
</dbReference>